<sequence length="42" mass="4214">MSEAVSVARGGAPAGRLRFSAGAGVDWAFAAWPDKSGQAYGS</sequence>
<dbReference type="RefSeq" id="WP_409123232.1">
    <property type="nucleotide sequence ID" value="NZ_JBJVNJ010000020.1"/>
</dbReference>
<name>A0ABW9HXC3_9ACTN</name>
<gene>
    <name evidence="1" type="ORF">ACKI18_23520</name>
</gene>
<evidence type="ECO:0000313" key="2">
    <source>
        <dbReference type="Proteomes" id="UP001631957"/>
    </source>
</evidence>
<dbReference type="Proteomes" id="UP001631957">
    <property type="component" value="Unassembled WGS sequence"/>
</dbReference>
<evidence type="ECO:0000313" key="1">
    <source>
        <dbReference type="EMBL" id="MFM9611670.1"/>
    </source>
</evidence>
<reference evidence="1 2" key="1">
    <citation type="submission" date="2024-12" db="EMBL/GenBank/DDBJ databases">
        <title>Forecasting of Potato common scab and diversities of Pathogenic streptomyces spp. in china.</title>
        <authorList>
            <person name="Handique U."/>
            <person name="Wu J."/>
        </authorList>
    </citation>
    <scope>NUCLEOTIDE SEQUENCE [LARGE SCALE GENOMIC DNA]</scope>
    <source>
        <strain evidence="1 2">ZRIMU1530</strain>
    </source>
</reference>
<keyword evidence="2" id="KW-1185">Reference proteome</keyword>
<protein>
    <submittedName>
        <fullName evidence="1">Uncharacterized protein</fullName>
    </submittedName>
</protein>
<proteinExistence type="predicted"/>
<dbReference type="EMBL" id="JBJVNI010000012">
    <property type="protein sequence ID" value="MFM9611670.1"/>
    <property type="molecule type" value="Genomic_DNA"/>
</dbReference>
<organism evidence="1 2">
    <name type="scientific">Streptomyces niveiscabiei</name>
    <dbReference type="NCBI Taxonomy" id="164115"/>
    <lineage>
        <taxon>Bacteria</taxon>
        <taxon>Bacillati</taxon>
        <taxon>Actinomycetota</taxon>
        <taxon>Actinomycetes</taxon>
        <taxon>Kitasatosporales</taxon>
        <taxon>Streptomycetaceae</taxon>
        <taxon>Streptomyces</taxon>
    </lineage>
</organism>
<comment type="caution">
    <text evidence="1">The sequence shown here is derived from an EMBL/GenBank/DDBJ whole genome shotgun (WGS) entry which is preliminary data.</text>
</comment>
<accession>A0ABW9HXC3</accession>